<dbReference type="PANTHER" id="PTHR31157">
    <property type="entry name" value="SCP DOMAIN-CONTAINING PROTEIN"/>
    <property type="match status" value="1"/>
</dbReference>
<dbReference type="InterPro" id="IPR035940">
    <property type="entry name" value="CAP_sf"/>
</dbReference>
<dbReference type="InterPro" id="IPR014044">
    <property type="entry name" value="CAP_dom"/>
</dbReference>
<dbReference type="HOGENOM" id="CLU_085385_0_0_7"/>
<dbReference type="Pfam" id="PF00188">
    <property type="entry name" value="CAP"/>
    <property type="match status" value="1"/>
</dbReference>
<feature type="chain" id="PRO_5004286215" evidence="1">
    <location>
        <begin position="25"/>
        <end position="205"/>
    </location>
</feature>
<evidence type="ECO:0000256" key="1">
    <source>
        <dbReference type="SAM" id="SignalP"/>
    </source>
</evidence>
<dbReference type="Proteomes" id="UP000000577">
    <property type="component" value="Chromosome"/>
</dbReference>
<dbReference type="EnsemblBacteria" id="AAR34544">
    <property type="protein sequence ID" value="AAR34544"/>
    <property type="gene ID" value="GSU1168"/>
</dbReference>
<accession>Q74DZ6</accession>
<dbReference type="SUPFAM" id="SSF55797">
    <property type="entry name" value="PR-1-like"/>
    <property type="match status" value="1"/>
</dbReference>
<evidence type="ECO:0000313" key="3">
    <source>
        <dbReference type="EMBL" id="AAR34544.2"/>
    </source>
</evidence>
<dbReference type="InParanoid" id="Q74DZ6"/>
<dbReference type="eggNOG" id="COG2340">
    <property type="taxonomic scope" value="Bacteria"/>
</dbReference>
<protein>
    <submittedName>
        <fullName evidence="3">SCP-like extracellular lipoprotein</fullName>
    </submittedName>
</protein>
<dbReference type="KEGG" id="gsu:GSU1168"/>
<dbReference type="SMR" id="Q74DZ6"/>
<dbReference type="EMBL" id="AE017180">
    <property type="protein sequence ID" value="AAR34544.2"/>
    <property type="molecule type" value="Genomic_DNA"/>
</dbReference>
<organism evidence="3 4">
    <name type="scientific">Geobacter sulfurreducens (strain ATCC 51573 / DSM 12127 / PCA)</name>
    <dbReference type="NCBI Taxonomy" id="243231"/>
    <lineage>
        <taxon>Bacteria</taxon>
        <taxon>Pseudomonadati</taxon>
        <taxon>Thermodesulfobacteriota</taxon>
        <taxon>Desulfuromonadia</taxon>
        <taxon>Geobacterales</taxon>
        <taxon>Geobacteraceae</taxon>
        <taxon>Geobacter</taxon>
    </lineage>
</organism>
<dbReference type="CDD" id="cd05379">
    <property type="entry name" value="CAP_bacterial"/>
    <property type="match status" value="1"/>
</dbReference>
<reference evidence="3 4" key="1">
    <citation type="journal article" date="2003" name="Science">
        <title>Genome of Geobacter sulfurreducens: metal reduction in subsurface environments.</title>
        <authorList>
            <person name="Methe B.A."/>
            <person name="Nelson K.E."/>
            <person name="Eisen J.A."/>
            <person name="Paulsen I.T."/>
            <person name="Nelson W."/>
            <person name="Heidelberg J.F."/>
            <person name="Wu D."/>
            <person name="Wu M."/>
            <person name="Ward N."/>
            <person name="Beanan M.J."/>
            <person name="Dodson R.J."/>
            <person name="Madupu R."/>
            <person name="Brinkac L.M."/>
            <person name="Daugherty S.C."/>
            <person name="DeBoy R.T."/>
            <person name="Durkin A.S."/>
            <person name="Gwinn M."/>
            <person name="Kolonay J.F."/>
            <person name="Sullivan S.A."/>
            <person name="Haft D.H."/>
            <person name="Selengut J."/>
            <person name="Davidsen T.M."/>
            <person name="Zafar N."/>
            <person name="White O."/>
            <person name="Tran B."/>
            <person name="Romero C."/>
            <person name="Forberger H.A."/>
            <person name="Weidman J."/>
            <person name="Khouri H."/>
            <person name="Feldblyum T.V."/>
            <person name="Utterback T.R."/>
            <person name="Van Aken S.E."/>
            <person name="Lovley D.R."/>
            <person name="Fraser C.M."/>
        </authorList>
    </citation>
    <scope>NUCLEOTIDE SEQUENCE [LARGE SCALE GENOMIC DNA]</scope>
    <source>
        <strain evidence="4">ATCC 51573 / DSM 12127 / PCA</strain>
    </source>
</reference>
<feature type="signal peptide" evidence="1">
    <location>
        <begin position="1"/>
        <end position="24"/>
    </location>
</feature>
<dbReference type="STRING" id="243231.GSU1168"/>
<proteinExistence type="predicted"/>
<evidence type="ECO:0000313" key="4">
    <source>
        <dbReference type="Proteomes" id="UP000000577"/>
    </source>
</evidence>
<dbReference type="PATRIC" id="fig|243231.5.peg.1164"/>
<evidence type="ECO:0000259" key="2">
    <source>
        <dbReference type="Pfam" id="PF00188"/>
    </source>
</evidence>
<sequence>MTRFIAFCAALALALVLTPSPVTAERARDVLAQMNAARTDPQGYAEHLREFRSRFRGRNYTVPCSRTRIVTHEGTAAVDEAIRFLLRQRPISPLAWSDGLARAAAAHVGVQGRNGETGHGEGQGGMRARIERQGTWKKTIGENIGYGPDNARAVVIQLIVDDGVPGRGHRKNIFDPAFAVAGVACGPHPVFGTVCVIDFAGGFSD</sequence>
<dbReference type="Gene3D" id="3.40.33.10">
    <property type="entry name" value="CAP"/>
    <property type="match status" value="1"/>
</dbReference>
<dbReference type="OrthoDB" id="7550377at2"/>
<gene>
    <name evidence="3" type="ordered locus">GSU1168</name>
</gene>
<reference evidence="3 4" key="2">
    <citation type="journal article" date="2012" name="BMC Genomics">
        <title>Comparative genomic analysis of Geobacter sulfurreducens KN400, a strain with enhanced capacity for extracellular electron transfer and electricity production.</title>
        <authorList>
            <person name="Butler J.E."/>
            <person name="Young N.D."/>
            <person name="Aklujkar M."/>
            <person name="Lovley D.R."/>
        </authorList>
    </citation>
    <scope>NUCLEOTIDE SEQUENCE [LARGE SCALE GENOMIC DNA]</scope>
    <source>
        <strain evidence="4">ATCC 51573 / DSM 12127 / PCA</strain>
    </source>
</reference>
<dbReference type="RefSeq" id="WP_010941829.1">
    <property type="nucleotide sequence ID" value="NC_002939.5"/>
</dbReference>
<name>Q74DZ6_GEOSL</name>
<dbReference type="AlphaFoldDB" id="Q74DZ6"/>
<keyword evidence="4" id="KW-1185">Reference proteome</keyword>
<feature type="domain" description="SCP" evidence="2">
    <location>
        <begin position="79"/>
        <end position="196"/>
    </location>
</feature>
<dbReference type="PANTHER" id="PTHR31157:SF1">
    <property type="entry name" value="SCP DOMAIN-CONTAINING PROTEIN"/>
    <property type="match status" value="1"/>
</dbReference>
<keyword evidence="1" id="KW-0732">Signal</keyword>